<dbReference type="RefSeq" id="WP_014849822.1">
    <property type="nucleotide sequence ID" value="NC_018149.1"/>
</dbReference>
<dbReference type="GO" id="GO:0000976">
    <property type="term" value="F:transcription cis-regulatory region binding"/>
    <property type="evidence" value="ECO:0007669"/>
    <property type="project" value="TreeGrafter"/>
</dbReference>
<sequence>MLLKKEDKAVPTKGNPIYRYFFSGTFVERIDDKNRVTIPLAWRHLLGDRVIITKNEVGCLVMWTPGFFQWFSSNRVENCATEKERQIVKRLFIGAARTFEIDPKSRITISEDLLSMLALKDQFLYLVGTGDYIEIWSKRLFESWKAKQMPKDTKPEEL</sequence>
<accession>I6ZET6</accession>
<proteinExistence type="inferred from homology"/>
<organism evidence="9 10">
    <name type="scientific">Mycoplasma wenyonii (strain Massachusetts)</name>
    <name type="common">Eperythrozoon wenyonii</name>
    <dbReference type="NCBI Taxonomy" id="1197325"/>
    <lineage>
        <taxon>Bacteria</taxon>
        <taxon>Bacillati</taxon>
        <taxon>Mycoplasmatota</taxon>
        <taxon>Mollicutes</taxon>
        <taxon>Mycoplasmataceae</taxon>
        <taxon>Mycoplasma</taxon>
    </lineage>
</organism>
<keyword evidence="2 7" id="KW-0963">Cytoplasm</keyword>
<dbReference type="HOGENOM" id="CLU_107907_0_2_14"/>
<dbReference type="Gene3D" id="3.40.1550.20">
    <property type="entry name" value="Transcriptional regulator MraZ domain"/>
    <property type="match status" value="1"/>
</dbReference>
<dbReference type="CDD" id="cd16321">
    <property type="entry name" value="MraZ_C"/>
    <property type="match status" value="1"/>
</dbReference>
<dbReference type="HAMAP" id="MF_01008">
    <property type="entry name" value="MraZ"/>
    <property type="match status" value="1"/>
</dbReference>
<dbReference type="GO" id="GO:0009295">
    <property type="term" value="C:nucleoid"/>
    <property type="evidence" value="ECO:0007669"/>
    <property type="project" value="UniProtKB-SubCell"/>
</dbReference>
<evidence type="ECO:0000313" key="10">
    <source>
        <dbReference type="Proteomes" id="UP000009005"/>
    </source>
</evidence>
<comment type="similarity">
    <text evidence="7">Belongs to the MraZ family.</text>
</comment>
<dbReference type="STRING" id="1197325.WEN_01595"/>
<keyword evidence="3" id="KW-0677">Repeat</keyword>
<evidence type="ECO:0000256" key="1">
    <source>
        <dbReference type="ARBA" id="ARBA00013860"/>
    </source>
</evidence>
<feature type="domain" description="SpoVT-AbrB" evidence="8">
    <location>
        <begin position="96"/>
        <end position="140"/>
    </location>
</feature>
<evidence type="ECO:0000256" key="6">
    <source>
        <dbReference type="ARBA" id="ARBA00023163"/>
    </source>
</evidence>
<name>I6ZET6_MYCWM</name>
<dbReference type="SUPFAM" id="SSF89447">
    <property type="entry name" value="AbrB/MazE/MraZ-like"/>
    <property type="match status" value="1"/>
</dbReference>
<keyword evidence="5 7" id="KW-0238">DNA-binding</keyword>
<dbReference type="GO" id="GO:0005737">
    <property type="term" value="C:cytoplasm"/>
    <property type="evidence" value="ECO:0007669"/>
    <property type="project" value="UniProtKB-UniRule"/>
</dbReference>
<dbReference type="PANTHER" id="PTHR34701:SF1">
    <property type="entry name" value="TRANSCRIPTIONAL REGULATOR MRAZ"/>
    <property type="match status" value="1"/>
</dbReference>
<dbReference type="KEGG" id="mwe:WEN_01595"/>
<evidence type="ECO:0000259" key="8">
    <source>
        <dbReference type="PROSITE" id="PS51740"/>
    </source>
</evidence>
<dbReference type="Proteomes" id="UP000009005">
    <property type="component" value="Chromosome"/>
</dbReference>
<keyword evidence="10" id="KW-1185">Reference proteome</keyword>
<reference evidence="9 10" key="1">
    <citation type="journal article" date="2012" name="J. Bacteriol.">
        <title>Complete genome sequence of Mycoplasma wenyonii strain Massachusetts.</title>
        <authorList>
            <person name="Dos Santos A.P."/>
            <person name="Guimaraes A.M."/>
            <person name="do Nascimento N.C."/>
            <person name="Sanmiguel P.J."/>
            <person name="Messick J.B."/>
        </authorList>
    </citation>
    <scope>NUCLEOTIDE SEQUENCE [LARGE SCALE GENOMIC DNA]</scope>
    <source>
        <strain evidence="9 10">Massachusetts</strain>
    </source>
</reference>
<dbReference type="InterPro" id="IPR003444">
    <property type="entry name" value="MraZ"/>
</dbReference>
<dbReference type="GO" id="GO:0051301">
    <property type="term" value="P:cell division"/>
    <property type="evidence" value="ECO:0007669"/>
    <property type="project" value="UniProtKB-KW"/>
</dbReference>
<comment type="subunit">
    <text evidence="7">Forms oligomers.</text>
</comment>
<dbReference type="InterPro" id="IPR035642">
    <property type="entry name" value="MraZ_N"/>
</dbReference>
<evidence type="ECO:0000313" key="9">
    <source>
        <dbReference type="EMBL" id="AFN65112.1"/>
    </source>
</evidence>
<comment type="subcellular location">
    <subcellularLocation>
        <location evidence="7">Cytoplasm</location>
        <location evidence="7">Nucleoid</location>
    </subcellularLocation>
</comment>
<keyword evidence="4 7" id="KW-0805">Transcription regulation</keyword>
<dbReference type="PROSITE" id="PS51740">
    <property type="entry name" value="SPOVT_ABRB"/>
    <property type="match status" value="2"/>
</dbReference>
<dbReference type="InterPro" id="IPR035644">
    <property type="entry name" value="MraZ_C"/>
</dbReference>
<dbReference type="GO" id="GO:0003700">
    <property type="term" value="F:DNA-binding transcription factor activity"/>
    <property type="evidence" value="ECO:0007669"/>
    <property type="project" value="UniProtKB-UniRule"/>
</dbReference>
<dbReference type="InterPro" id="IPR007159">
    <property type="entry name" value="SpoVT-AbrB_dom"/>
</dbReference>
<dbReference type="InterPro" id="IPR020603">
    <property type="entry name" value="MraZ_dom"/>
</dbReference>
<protein>
    <recommendedName>
        <fullName evidence="1 7">Transcriptional regulator MraZ</fullName>
    </recommendedName>
</protein>
<evidence type="ECO:0000256" key="3">
    <source>
        <dbReference type="ARBA" id="ARBA00022737"/>
    </source>
</evidence>
<dbReference type="InterPro" id="IPR038619">
    <property type="entry name" value="MraZ_sf"/>
</dbReference>
<dbReference type="PATRIC" id="fig|1197325.3.peg.347"/>
<dbReference type="GO" id="GO:2000143">
    <property type="term" value="P:negative regulation of DNA-templated transcription initiation"/>
    <property type="evidence" value="ECO:0007669"/>
    <property type="project" value="TreeGrafter"/>
</dbReference>
<evidence type="ECO:0000256" key="2">
    <source>
        <dbReference type="ARBA" id="ARBA00022490"/>
    </source>
</evidence>
<dbReference type="EMBL" id="CP003703">
    <property type="protein sequence ID" value="AFN65112.1"/>
    <property type="molecule type" value="Genomic_DNA"/>
</dbReference>
<dbReference type="AlphaFoldDB" id="I6ZET6"/>
<dbReference type="Pfam" id="PF02381">
    <property type="entry name" value="MraZ"/>
    <property type="match status" value="2"/>
</dbReference>
<feature type="domain" description="SpoVT-AbrB" evidence="8">
    <location>
        <begin position="25"/>
        <end position="67"/>
    </location>
</feature>
<dbReference type="CDD" id="cd16320">
    <property type="entry name" value="MraZ_N"/>
    <property type="match status" value="1"/>
</dbReference>
<evidence type="ECO:0000256" key="4">
    <source>
        <dbReference type="ARBA" id="ARBA00023015"/>
    </source>
</evidence>
<keyword evidence="9" id="KW-0131">Cell cycle</keyword>
<dbReference type="OrthoDB" id="9807753at2"/>
<gene>
    <name evidence="7" type="primary">mraZ</name>
    <name evidence="9" type="ordered locus">WEN_01595</name>
</gene>
<keyword evidence="6 7" id="KW-0804">Transcription</keyword>
<dbReference type="PANTHER" id="PTHR34701">
    <property type="entry name" value="TRANSCRIPTIONAL REGULATOR MRAZ"/>
    <property type="match status" value="1"/>
</dbReference>
<evidence type="ECO:0000256" key="5">
    <source>
        <dbReference type="ARBA" id="ARBA00023125"/>
    </source>
</evidence>
<dbReference type="InterPro" id="IPR037914">
    <property type="entry name" value="SpoVT-AbrB_sf"/>
</dbReference>
<evidence type="ECO:0000256" key="7">
    <source>
        <dbReference type="HAMAP-Rule" id="MF_01008"/>
    </source>
</evidence>
<keyword evidence="9" id="KW-0132">Cell division</keyword>